<accession>A0A1C7H2A4</accession>
<dbReference type="PROSITE" id="PS51257">
    <property type="entry name" value="PROKAR_LIPOPROTEIN"/>
    <property type="match status" value="1"/>
</dbReference>
<dbReference type="KEGG" id="bcae:A4V03_14905"/>
<sequence length="474" mass="54501">MKTKFIGIASMLALLAACEQDKYELDNLVPEEYNKVLYIKEYGTPEITLYNADEKSTYSFSVNLGGKDFMAQPAACDIHTLTQAEVDQKYSIPEGTNYKVLTKGYSIDNLHLDFATEEFYKQVTVSMTPKVIEDEINTAPNSTWVLPICLRSESDLVNAAKNEIFMKINVVSPSVGFNSAVERIVQYENGTPHVNSVEFGIDAENQWGLTCTFEVDKEYAAAMYPTYQLLPAECYEFSENIQLRKGQKTADLFITFTGVKLEWGDYVLPIRMNSEPVASSSEKNMHVLVIHHSSNWEITGKYEERRYNSGGKFKHLLDGDPETYWASHWDGPNARDLPPVLVIDTKEEHSFGKIGFMHINNDGQKDKHNYQLEFYVSSDSRTWWNFDHEKFWEGKESGDVDWTEYGWKTDTNWENQTNWVPVGKVTEMKSLHHPEYEYFDLDSSVKGRYFIIKVTYSGTRDMVEFAEIDLQTVD</sequence>
<evidence type="ECO:0000313" key="3">
    <source>
        <dbReference type="Proteomes" id="UP000092631"/>
    </source>
</evidence>
<gene>
    <name evidence="2" type="ORF">A4V03_14905</name>
</gene>
<dbReference type="Pfam" id="PF08522">
    <property type="entry name" value="BT_3987-like_N"/>
    <property type="match status" value="1"/>
</dbReference>
<dbReference type="SUPFAM" id="SSF49785">
    <property type="entry name" value="Galactose-binding domain-like"/>
    <property type="match status" value="1"/>
</dbReference>
<dbReference type="Proteomes" id="UP000092631">
    <property type="component" value="Chromosome"/>
</dbReference>
<reference evidence="3" key="1">
    <citation type="submission" date="2016-04" db="EMBL/GenBank/DDBJ databases">
        <title>Complete Genome Sequences of Twelve Strains of a Stable Defined Moderately Diverse Mouse Microbiota 2 (sDMDMm2).</title>
        <authorList>
            <person name="Uchimura Y."/>
            <person name="Wyss M."/>
            <person name="Brugiroux S."/>
            <person name="Limenitakis J.P."/>
            <person name="Stecher B."/>
            <person name="McCoy K.D."/>
            <person name="Macpherson A.J."/>
        </authorList>
    </citation>
    <scope>NUCLEOTIDE SEQUENCE [LARGE SCALE GENOMIC DNA]</scope>
    <source>
        <strain evidence="3">I48</strain>
    </source>
</reference>
<dbReference type="OrthoDB" id="1150543at2"/>
<dbReference type="Gene3D" id="2.60.120.260">
    <property type="entry name" value="Galactose-binding domain-like"/>
    <property type="match status" value="1"/>
</dbReference>
<dbReference type="AlphaFoldDB" id="A0A1C7H2A4"/>
<keyword evidence="3" id="KW-1185">Reference proteome</keyword>
<proteinExistence type="predicted"/>
<evidence type="ECO:0000259" key="1">
    <source>
        <dbReference type="Pfam" id="PF08522"/>
    </source>
</evidence>
<feature type="domain" description="BT-3987-like N-terminal" evidence="1">
    <location>
        <begin position="195"/>
        <end position="275"/>
    </location>
</feature>
<dbReference type="RefSeq" id="WP_084081162.1">
    <property type="nucleotide sequence ID" value="NZ_CAPDLJ010000021.1"/>
</dbReference>
<protein>
    <recommendedName>
        <fullName evidence="1">BT-3987-like N-terminal domain-containing protein</fullName>
    </recommendedName>
</protein>
<organism evidence="2 3">
    <name type="scientific">Bacteroides caecimuris</name>
    <dbReference type="NCBI Taxonomy" id="1796613"/>
    <lineage>
        <taxon>Bacteria</taxon>
        <taxon>Pseudomonadati</taxon>
        <taxon>Bacteroidota</taxon>
        <taxon>Bacteroidia</taxon>
        <taxon>Bacteroidales</taxon>
        <taxon>Bacteroidaceae</taxon>
        <taxon>Bacteroides</taxon>
    </lineage>
</organism>
<dbReference type="GeneID" id="82188429"/>
<dbReference type="Gene3D" id="2.60.40.1740">
    <property type="entry name" value="hypothetical protein (bacova_03559)"/>
    <property type="match status" value="2"/>
</dbReference>
<dbReference type="InterPro" id="IPR008979">
    <property type="entry name" value="Galactose-bd-like_sf"/>
</dbReference>
<dbReference type="InterPro" id="IPR013728">
    <property type="entry name" value="BT_3987-like_N"/>
</dbReference>
<dbReference type="EMBL" id="CP015401">
    <property type="protein sequence ID" value="ANU58694.2"/>
    <property type="molecule type" value="Genomic_DNA"/>
</dbReference>
<evidence type="ECO:0000313" key="2">
    <source>
        <dbReference type="EMBL" id="ANU58694.2"/>
    </source>
</evidence>
<name>A0A1C7H2A4_9BACE</name>